<keyword evidence="4" id="KW-1185">Reference proteome</keyword>
<feature type="region of interest" description="Disordered" evidence="1">
    <location>
        <begin position="774"/>
        <end position="825"/>
    </location>
</feature>
<feature type="domain" description="Heterokaryon incompatibility" evidence="2">
    <location>
        <begin position="33"/>
        <end position="192"/>
    </location>
</feature>
<proteinExistence type="predicted"/>
<feature type="region of interest" description="Disordered" evidence="1">
    <location>
        <begin position="676"/>
        <end position="695"/>
    </location>
</feature>
<organism evidence="3 4">
    <name type="scientific">Fusarium sarcochroum</name>
    <dbReference type="NCBI Taxonomy" id="1208366"/>
    <lineage>
        <taxon>Eukaryota</taxon>
        <taxon>Fungi</taxon>
        <taxon>Dikarya</taxon>
        <taxon>Ascomycota</taxon>
        <taxon>Pezizomycotina</taxon>
        <taxon>Sordariomycetes</taxon>
        <taxon>Hypocreomycetidae</taxon>
        <taxon>Hypocreales</taxon>
        <taxon>Nectriaceae</taxon>
        <taxon>Fusarium</taxon>
        <taxon>Fusarium lateritium species complex</taxon>
    </lineage>
</organism>
<sequence>MIRLLDILPGLPDSPRIETRLFNTNLLSLDSSYEALSYTWGTASSPRELCTIRINGFTHRITPNLYDALVALRLPDRVRTIWVDSICINQGDLKERKEQVMLMSHIYANAEKTVVFLGQSTPATQVLFGFLALPVCELVGCDTCPRNHSQGPWQKPPSEACAEAGFDEQDVIEGFIHLCSLPWWSRVWILQEFTLSKSDPTLHCGRDQISNELFTKNVGRIYSWVDHRKIHSKFIPGCHQCSTFAGNRVVDGQVSSTTRAEEYQDTSEGSLHDDTDCDDVEEMLEKESNTGLEEKEKVLGTRSGWQFDSMSSPGHEWTTWGLHASLTSAVLERRADLFTRLAAYMIALEHWSGMFWHFPHRLKDKYPTLSRNYAIIPSWVPDFTRPMDDKYGEKPADVEAKSLLDSPFIVDHVLLMTGWLVDEIYNVFPLPKNDPFRLLQQLWYVERTFGWAPYDLIDGQCPANLDDGRSKGVPSYPSFSWATAFHASSEEILIVQIIADFIKLDGLSDSFRDGFGLTLPTIKRIFMREREEDGHPACRLYREKYWDREVDFIGICAFDFEGLRSQILHRLLPMTPWQPWRYHRPKYMNEEVENICNPPLFNAVLQMPMVYRTILTAINKDIEDYEEREMRQETVLPLAEFIHDAVMKLVGGHSEVEYHYLGDEIDEFWNPHRYLSPQRSTGNNPNEDDNADDGGRSDSFCYVNYNWGDGPYKQGPHPKYSAVKSSTSSPISNATKNQVNSENSGNISGSSDSGSIESATHIASSISTNSIMHESRTDLSPAQEVIQQSSSDEDSTRSPSREQETRKGWALRPGPSGAATSWRRVEKRTSTRTHFVFRDVCDFLTGREFFLTDGGLMGLTGPGSQGVCDGDDLFILQGMDFPLIGRLEPSEKLGNPKARRKDISTVRMKREIIGSAIVRNIDLKGGRLDQVVFPDGFEPRSGEDTGNFRFK</sequence>
<name>A0A8H4SPU3_9HYPO</name>
<evidence type="ECO:0000256" key="1">
    <source>
        <dbReference type="SAM" id="MobiDB-lite"/>
    </source>
</evidence>
<dbReference type="OrthoDB" id="5029321at2759"/>
<feature type="compositionally biased region" description="Low complexity" evidence="1">
    <location>
        <begin position="740"/>
        <end position="756"/>
    </location>
</feature>
<comment type="caution">
    <text evidence="3">The sequence shown here is derived from an EMBL/GenBank/DDBJ whole genome shotgun (WGS) entry which is preliminary data.</text>
</comment>
<protein>
    <recommendedName>
        <fullName evidence="2">Heterokaryon incompatibility domain-containing protein</fullName>
    </recommendedName>
</protein>
<dbReference type="Pfam" id="PF06985">
    <property type="entry name" value="HET"/>
    <property type="match status" value="1"/>
</dbReference>
<feature type="compositionally biased region" description="Basic and acidic residues" evidence="1">
    <location>
        <begin position="794"/>
        <end position="807"/>
    </location>
</feature>
<dbReference type="PANTHER" id="PTHR24148:SF64">
    <property type="entry name" value="HETEROKARYON INCOMPATIBILITY DOMAIN-CONTAINING PROTEIN"/>
    <property type="match status" value="1"/>
</dbReference>
<evidence type="ECO:0000313" key="4">
    <source>
        <dbReference type="Proteomes" id="UP000622797"/>
    </source>
</evidence>
<feature type="compositionally biased region" description="Polar residues" evidence="1">
    <location>
        <begin position="723"/>
        <end position="739"/>
    </location>
</feature>
<evidence type="ECO:0000259" key="2">
    <source>
        <dbReference type="Pfam" id="PF06985"/>
    </source>
</evidence>
<dbReference type="Proteomes" id="UP000622797">
    <property type="component" value="Unassembled WGS sequence"/>
</dbReference>
<feature type="region of interest" description="Disordered" evidence="1">
    <location>
        <begin position="713"/>
        <end position="756"/>
    </location>
</feature>
<gene>
    <name evidence="3" type="ORF">FSARC_14908</name>
</gene>
<dbReference type="InterPro" id="IPR052895">
    <property type="entry name" value="HetReg/Transcr_Mod"/>
</dbReference>
<dbReference type="PANTHER" id="PTHR24148">
    <property type="entry name" value="ANKYRIN REPEAT DOMAIN-CONTAINING PROTEIN 39 HOMOLOG-RELATED"/>
    <property type="match status" value="1"/>
</dbReference>
<evidence type="ECO:0000313" key="3">
    <source>
        <dbReference type="EMBL" id="KAF4943485.1"/>
    </source>
</evidence>
<reference evidence="3" key="1">
    <citation type="journal article" date="2020" name="BMC Genomics">
        <title>Correction to: Identification and distribution of gene clusters required for synthesis of sphingolipid metabolism inhibitors in diverse species of the filamentous fungus Fusarium.</title>
        <authorList>
            <person name="Kim H.S."/>
            <person name="Lohmar J.M."/>
            <person name="Busman M."/>
            <person name="Brown D.W."/>
            <person name="Naumann T.A."/>
            <person name="Divon H.H."/>
            <person name="Lysoe E."/>
            <person name="Uhlig S."/>
            <person name="Proctor R.H."/>
        </authorList>
    </citation>
    <scope>NUCLEOTIDE SEQUENCE</scope>
    <source>
        <strain evidence="3">NRRL 20472</strain>
    </source>
</reference>
<accession>A0A8H4SPU3</accession>
<dbReference type="EMBL" id="JABEXW010001520">
    <property type="protein sequence ID" value="KAF4943485.1"/>
    <property type="molecule type" value="Genomic_DNA"/>
</dbReference>
<dbReference type="InterPro" id="IPR010730">
    <property type="entry name" value="HET"/>
</dbReference>
<reference evidence="3" key="2">
    <citation type="submission" date="2020-05" db="EMBL/GenBank/DDBJ databases">
        <authorList>
            <person name="Kim H.-S."/>
            <person name="Proctor R.H."/>
            <person name="Brown D.W."/>
        </authorList>
    </citation>
    <scope>NUCLEOTIDE SEQUENCE</scope>
    <source>
        <strain evidence="3">NRRL 20472</strain>
    </source>
</reference>
<dbReference type="AlphaFoldDB" id="A0A8H4SPU3"/>